<dbReference type="OrthoDB" id="1068353at2759"/>
<dbReference type="AlphaFoldDB" id="A0A8X7P202"/>
<gene>
    <name evidence="1" type="ORF">Bca52824_095484</name>
</gene>
<comment type="caution">
    <text evidence="1">The sequence shown here is derived from an EMBL/GenBank/DDBJ whole genome shotgun (WGS) entry which is preliminary data.</text>
</comment>
<evidence type="ECO:0000313" key="2">
    <source>
        <dbReference type="Proteomes" id="UP000886595"/>
    </source>
</evidence>
<keyword evidence="2" id="KW-1185">Reference proteome</keyword>
<organism evidence="1 2">
    <name type="scientific">Brassica carinata</name>
    <name type="common">Ethiopian mustard</name>
    <name type="synonym">Abyssinian cabbage</name>
    <dbReference type="NCBI Taxonomy" id="52824"/>
    <lineage>
        <taxon>Eukaryota</taxon>
        <taxon>Viridiplantae</taxon>
        <taxon>Streptophyta</taxon>
        <taxon>Embryophyta</taxon>
        <taxon>Tracheophyta</taxon>
        <taxon>Spermatophyta</taxon>
        <taxon>Magnoliopsida</taxon>
        <taxon>eudicotyledons</taxon>
        <taxon>Gunneridae</taxon>
        <taxon>Pentapetalae</taxon>
        <taxon>rosids</taxon>
        <taxon>malvids</taxon>
        <taxon>Brassicales</taxon>
        <taxon>Brassicaceae</taxon>
        <taxon>Brassiceae</taxon>
        <taxon>Brassica</taxon>
    </lineage>
</organism>
<name>A0A8X7P202_BRACI</name>
<protein>
    <submittedName>
        <fullName evidence="1">Uncharacterized protein</fullName>
    </submittedName>
</protein>
<dbReference type="EMBL" id="JAAMPC010000392">
    <property type="protein sequence ID" value="KAG2242673.1"/>
    <property type="molecule type" value="Genomic_DNA"/>
</dbReference>
<dbReference type="Proteomes" id="UP000886595">
    <property type="component" value="Unassembled WGS sequence"/>
</dbReference>
<reference evidence="1 2" key="1">
    <citation type="submission" date="2020-02" db="EMBL/GenBank/DDBJ databases">
        <authorList>
            <person name="Ma Q."/>
            <person name="Huang Y."/>
            <person name="Song X."/>
            <person name="Pei D."/>
        </authorList>
    </citation>
    <scope>NUCLEOTIDE SEQUENCE [LARGE SCALE GENOMIC DNA]</scope>
    <source>
        <strain evidence="1">Sxm20200214</strain>
        <tissue evidence="1">Leaf</tissue>
    </source>
</reference>
<evidence type="ECO:0000313" key="1">
    <source>
        <dbReference type="EMBL" id="KAG2242673.1"/>
    </source>
</evidence>
<accession>A0A8X7P202</accession>
<proteinExistence type="predicted"/>
<feature type="non-terminal residue" evidence="1">
    <location>
        <position position="1"/>
    </location>
</feature>
<sequence length="63" mass="7063">PAGEPKHFSVAVHSSVGANAYKPEISVDLDDYECRERTFESLGEESGTVMYQTFRARQVLWVA</sequence>